<gene>
    <name evidence="1" type="ORF">TU73_06745</name>
</gene>
<evidence type="ECO:0000313" key="1">
    <source>
        <dbReference type="EMBL" id="KRP47467.1"/>
    </source>
</evidence>
<dbReference type="EMBL" id="JYLH01000003">
    <property type="protein sequence ID" value="KRP47467.1"/>
    <property type="molecule type" value="Genomic_DNA"/>
</dbReference>
<accession>A0A0R2YMQ3</accession>
<dbReference type="AlphaFoldDB" id="A0A0R2YMQ3"/>
<dbReference type="PATRIC" id="fig|75588.4.peg.3707"/>
<organism evidence="1 2">
    <name type="scientific">Pseudomonas libanensis</name>
    <dbReference type="NCBI Taxonomy" id="75588"/>
    <lineage>
        <taxon>Bacteria</taxon>
        <taxon>Pseudomonadati</taxon>
        <taxon>Pseudomonadota</taxon>
        <taxon>Gammaproteobacteria</taxon>
        <taxon>Pseudomonadales</taxon>
        <taxon>Pseudomonadaceae</taxon>
        <taxon>Pseudomonas</taxon>
    </lineage>
</organism>
<sequence>MVMISFVSKDNEGNQNLLAKDRQGAEGIFIELSDMPLNNCGSWLACDSGVSGDITVECQTAIAGKPAPTGEPISPSNCG</sequence>
<proteinExistence type="predicted"/>
<reference evidence="1 2" key="1">
    <citation type="submission" date="2015-02" db="EMBL/GenBank/DDBJ databases">
        <title>Pseudomonas helleri sp. nov. and Pseudomonas weihenstephanensis sp. nov., isolated from raw cows milk.</title>
        <authorList>
            <person name="von Neubeck M."/>
            <person name="Huptas C."/>
            <person name="Wenning M."/>
            <person name="Scherer S."/>
        </authorList>
    </citation>
    <scope>NUCLEOTIDE SEQUENCE [LARGE SCALE GENOMIC DNA]</scope>
    <source>
        <strain evidence="1 2">DSM 17149</strain>
    </source>
</reference>
<protein>
    <submittedName>
        <fullName evidence="1">Uncharacterized protein</fullName>
    </submittedName>
</protein>
<evidence type="ECO:0000313" key="2">
    <source>
        <dbReference type="Proteomes" id="UP000051446"/>
    </source>
</evidence>
<dbReference type="Proteomes" id="UP000051446">
    <property type="component" value="Unassembled WGS sequence"/>
</dbReference>
<name>A0A0R2YMQ3_9PSED</name>
<comment type="caution">
    <text evidence="1">The sequence shown here is derived from an EMBL/GenBank/DDBJ whole genome shotgun (WGS) entry which is preliminary data.</text>
</comment>